<dbReference type="Gene3D" id="3.40.710.10">
    <property type="entry name" value="DD-peptidase/beta-lactamase superfamily"/>
    <property type="match status" value="1"/>
</dbReference>
<dbReference type="PANTHER" id="PTHR43283:SF7">
    <property type="entry name" value="BETA-LACTAMASE-RELATED DOMAIN-CONTAINING PROTEIN"/>
    <property type="match status" value="1"/>
</dbReference>
<comment type="caution">
    <text evidence="2">The sequence shown here is derived from an EMBL/GenBank/DDBJ whole genome shotgun (WGS) entry which is preliminary data.</text>
</comment>
<organism evidence="2 3">
    <name type="scientific">Microbacterium stercoris</name>
    <dbReference type="NCBI Taxonomy" id="2820289"/>
    <lineage>
        <taxon>Bacteria</taxon>
        <taxon>Bacillati</taxon>
        <taxon>Actinomycetota</taxon>
        <taxon>Actinomycetes</taxon>
        <taxon>Micrococcales</taxon>
        <taxon>Microbacteriaceae</taxon>
        <taxon>Microbacterium</taxon>
    </lineage>
</organism>
<dbReference type="EMBL" id="JAGFOA010000008">
    <property type="protein sequence ID" value="MBO3665162.1"/>
    <property type="molecule type" value="Genomic_DNA"/>
</dbReference>
<feature type="domain" description="Beta-lactamase-related" evidence="1">
    <location>
        <begin position="19"/>
        <end position="195"/>
    </location>
</feature>
<dbReference type="RefSeq" id="WP_208505617.1">
    <property type="nucleotide sequence ID" value="NZ_JAGFOA010000008.1"/>
</dbReference>
<dbReference type="Pfam" id="PF00144">
    <property type="entry name" value="Beta-lactamase"/>
    <property type="match status" value="1"/>
</dbReference>
<gene>
    <name evidence="2" type="ORF">J5V96_16805</name>
</gene>
<dbReference type="AlphaFoldDB" id="A0A939TYX7"/>
<reference evidence="2" key="1">
    <citation type="submission" date="2021-03" db="EMBL/GenBank/DDBJ databases">
        <title>Microbacterium sp. nov., a novel actinobacterium isolated from cow dung.</title>
        <authorList>
            <person name="Zhang L."/>
        </authorList>
    </citation>
    <scope>NUCLEOTIDE SEQUENCE</scope>
    <source>
        <strain evidence="2">NEAU-LLB</strain>
    </source>
</reference>
<keyword evidence="3" id="KW-1185">Reference proteome</keyword>
<dbReference type="InterPro" id="IPR050789">
    <property type="entry name" value="Diverse_Enzym_Activities"/>
</dbReference>
<sequence>MTSAATALERFVRGIEAEGLGAHGVHVLIADDEASHRWAPDERADIHSAAKGVCVIAAGIAADEGLFDLDAPVVSYLPDFAVGEGVDAVTARHLLTMTSGIDLTWTPTLFDDWPDLAREFLSRPAHGRVSQYANASTYTAMRALGAVVGDVRDWLVPRLFEPLGIDDPQWDRCPNGWIKAGEGLHLRTSELARIGRLIRDRGEWRGTRLVGAQWIDAMHSDWIDTGGSPGYDRYALSGWAGPGDAWRLHGAYGQLLVFSGNAVVTVTADEHDGGYRMAELAVDAVRA</sequence>
<dbReference type="InterPro" id="IPR012338">
    <property type="entry name" value="Beta-lactam/transpept-like"/>
</dbReference>
<proteinExistence type="predicted"/>
<evidence type="ECO:0000313" key="3">
    <source>
        <dbReference type="Proteomes" id="UP000680132"/>
    </source>
</evidence>
<dbReference type="InterPro" id="IPR001466">
    <property type="entry name" value="Beta-lactam-related"/>
</dbReference>
<accession>A0A939TYX7</accession>
<dbReference type="Proteomes" id="UP000680132">
    <property type="component" value="Unassembled WGS sequence"/>
</dbReference>
<name>A0A939TYX7_9MICO</name>
<dbReference type="PANTHER" id="PTHR43283">
    <property type="entry name" value="BETA-LACTAMASE-RELATED"/>
    <property type="match status" value="1"/>
</dbReference>
<evidence type="ECO:0000313" key="2">
    <source>
        <dbReference type="EMBL" id="MBO3665162.1"/>
    </source>
</evidence>
<protein>
    <submittedName>
        <fullName evidence="2">Beta-lactamase family protein</fullName>
    </submittedName>
</protein>
<evidence type="ECO:0000259" key="1">
    <source>
        <dbReference type="Pfam" id="PF00144"/>
    </source>
</evidence>
<dbReference type="SUPFAM" id="SSF56601">
    <property type="entry name" value="beta-lactamase/transpeptidase-like"/>
    <property type="match status" value="1"/>
</dbReference>